<dbReference type="InterPro" id="IPR040509">
    <property type="entry name" value="CdiI_C"/>
</dbReference>
<accession>A0A1G4Y6L0</accession>
<comment type="caution">
    <text evidence="2">The sequence shown here is derived from an EMBL/GenBank/DDBJ whole genome shotgun (WGS) entry which is preliminary data.</text>
</comment>
<dbReference type="RefSeq" id="WP_017457744.1">
    <property type="nucleotide sequence ID" value="NZ_FMUI01000005.1"/>
</dbReference>
<dbReference type="EMBL" id="FMUI01000005">
    <property type="protein sequence ID" value="SCX48478.1"/>
    <property type="molecule type" value="Genomic_DNA"/>
</dbReference>
<evidence type="ECO:0000313" key="3">
    <source>
        <dbReference type="Proteomes" id="UP000183569"/>
    </source>
</evidence>
<organism evidence="2 3">
    <name type="scientific">Kosakonia sacchari</name>
    <dbReference type="NCBI Taxonomy" id="1158459"/>
    <lineage>
        <taxon>Bacteria</taxon>
        <taxon>Pseudomonadati</taxon>
        <taxon>Pseudomonadota</taxon>
        <taxon>Gammaproteobacteria</taxon>
        <taxon>Enterobacterales</taxon>
        <taxon>Enterobacteriaceae</taxon>
        <taxon>Kosakonia</taxon>
    </lineage>
</organism>
<dbReference type="Proteomes" id="UP000183569">
    <property type="component" value="Unassembled WGS sequence"/>
</dbReference>
<feature type="domain" description="CdiI C-terminal" evidence="1">
    <location>
        <begin position="36"/>
        <end position="139"/>
    </location>
</feature>
<dbReference type="Gene3D" id="3.30.2450.20">
    <property type="match status" value="1"/>
</dbReference>
<dbReference type="AlphaFoldDB" id="A0A1G4Y6L0"/>
<proteinExistence type="predicted"/>
<dbReference type="CDD" id="cd20699">
    <property type="entry name" value="CdiI_ECL-like"/>
    <property type="match status" value="1"/>
</dbReference>
<protein>
    <recommendedName>
        <fullName evidence="1">CdiI C-terminal domain-containing protein</fullName>
    </recommendedName>
</protein>
<name>A0A1G4Y6L0_9ENTR</name>
<reference evidence="2 3" key="1">
    <citation type="submission" date="2016-10" db="EMBL/GenBank/DDBJ databases">
        <authorList>
            <person name="Varghese N."/>
            <person name="Submissions S."/>
        </authorList>
    </citation>
    <scope>NUCLEOTIDE SEQUENCE [LARGE SCALE GENOMIC DNA]</scope>
    <source>
        <strain evidence="2 3">CGMCC 1.12102</strain>
    </source>
</reference>
<evidence type="ECO:0000259" key="1">
    <source>
        <dbReference type="Pfam" id="PF18228"/>
    </source>
</evidence>
<gene>
    <name evidence="2" type="ORF">SAMN02927897_01931</name>
</gene>
<sequence length="145" mass="16914">MFGIFPEKEVVHVEGELVLPAAIVINDYKEAMNILLSYWTLNDYKKNWLVSLEQGFKNRNHAALAVSMYEPDNANFIFTWVLYFCGAKVFVQNKILFLDKCNAFSAEKINEFIEPRITHNEDGVKISEWSADMESVIKFYEFLKE</sequence>
<dbReference type="GeneID" id="23844428"/>
<dbReference type="Pfam" id="PF18228">
    <property type="entry name" value="CdiI_N"/>
    <property type="match status" value="1"/>
</dbReference>
<evidence type="ECO:0000313" key="2">
    <source>
        <dbReference type="EMBL" id="SCX48478.1"/>
    </source>
</evidence>
<dbReference type="InterPro" id="IPR053755">
    <property type="entry name" value="CDI_immunity_sf"/>
</dbReference>